<organism evidence="3">
    <name type="scientific">Angiostrongylus costaricensis</name>
    <name type="common">Nematode worm</name>
    <dbReference type="NCBI Taxonomy" id="334426"/>
    <lineage>
        <taxon>Eukaryota</taxon>
        <taxon>Metazoa</taxon>
        <taxon>Ecdysozoa</taxon>
        <taxon>Nematoda</taxon>
        <taxon>Chromadorea</taxon>
        <taxon>Rhabditida</taxon>
        <taxon>Rhabditina</taxon>
        <taxon>Rhabditomorpha</taxon>
        <taxon>Strongyloidea</taxon>
        <taxon>Metastrongylidae</taxon>
        <taxon>Angiostrongylus</taxon>
    </lineage>
</organism>
<dbReference type="EMBL" id="UYYA01003830">
    <property type="protein sequence ID" value="VDM56377.1"/>
    <property type="molecule type" value="Genomic_DNA"/>
</dbReference>
<sequence length="68" mass="7974">MMALENEVPRCPFWRGGRRAFTIRESSPDQSGLDDENWYGIGTISTERRRRYLELLSLHVDQSEALFL</sequence>
<evidence type="ECO:0000313" key="3">
    <source>
        <dbReference type="WBParaSite" id="ACOC_0000479101-mRNA-1"/>
    </source>
</evidence>
<accession>A0A0R3PJV7</accession>
<dbReference type="Proteomes" id="UP000267027">
    <property type="component" value="Unassembled WGS sequence"/>
</dbReference>
<name>A0A0R3PJV7_ANGCS</name>
<dbReference type="AlphaFoldDB" id="A0A0R3PJV7"/>
<dbReference type="WBParaSite" id="ACOC_0000479101-mRNA-1">
    <property type="protein sequence ID" value="ACOC_0000479101-mRNA-1"/>
    <property type="gene ID" value="ACOC_0000479101"/>
</dbReference>
<proteinExistence type="predicted"/>
<gene>
    <name evidence="1" type="ORF">ACOC_LOCUS4792</name>
</gene>
<keyword evidence="2" id="KW-1185">Reference proteome</keyword>
<reference evidence="1 2" key="2">
    <citation type="submission" date="2018-11" db="EMBL/GenBank/DDBJ databases">
        <authorList>
            <consortium name="Pathogen Informatics"/>
        </authorList>
    </citation>
    <scope>NUCLEOTIDE SEQUENCE [LARGE SCALE GENOMIC DNA]</scope>
    <source>
        <strain evidence="1 2">Costa Rica</strain>
    </source>
</reference>
<evidence type="ECO:0000313" key="1">
    <source>
        <dbReference type="EMBL" id="VDM56377.1"/>
    </source>
</evidence>
<evidence type="ECO:0000313" key="2">
    <source>
        <dbReference type="Proteomes" id="UP000267027"/>
    </source>
</evidence>
<protein>
    <submittedName>
        <fullName evidence="1 3">Uncharacterized protein</fullName>
    </submittedName>
</protein>
<reference evidence="3" key="1">
    <citation type="submission" date="2017-02" db="UniProtKB">
        <authorList>
            <consortium name="WormBaseParasite"/>
        </authorList>
    </citation>
    <scope>IDENTIFICATION</scope>
</reference>